<feature type="transmembrane region" description="Helical" evidence="1">
    <location>
        <begin position="103"/>
        <end position="126"/>
    </location>
</feature>
<dbReference type="KEGG" id="cmah:C1I91_10990"/>
<name>A0A3R5UF96_9CLOT</name>
<accession>A0A3R5UF96</accession>
<keyword evidence="1" id="KW-0812">Transmembrane</keyword>
<evidence type="ECO:0000313" key="3">
    <source>
        <dbReference type="Proteomes" id="UP000286268"/>
    </source>
</evidence>
<protein>
    <submittedName>
        <fullName evidence="2">Uncharacterized protein</fullName>
    </submittedName>
</protein>
<reference evidence="2 3" key="1">
    <citation type="submission" date="2018-01" db="EMBL/GenBank/DDBJ databases">
        <title>Genome Sequencing and Assembly of Anaerobacter polyendosporus strain CT4.</title>
        <authorList>
            <person name="Tachaapaikoon C."/>
            <person name="Sutheeworapong S."/>
            <person name="Jenjaroenpun P."/>
            <person name="Wongsurawat T."/>
            <person name="Nookeaw I."/>
            <person name="Cheawchanlertfa P."/>
            <person name="Kosugi A."/>
            <person name="Cheevadhanarak S."/>
            <person name="Ratanakhanokchai K."/>
        </authorList>
    </citation>
    <scope>NUCLEOTIDE SEQUENCE [LARGE SCALE GENOMIC DNA]</scope>
    <source>
        <strain evidence="2 3">CT4</strain>
    </source>
</reference>
<keyword evidence="3" id="KW-1185">Reference proteome</keyword>
<evidence type="ECO:0000313" key="2">
    <source>
        <dbReference type="EMBL" id="QAA32136.1"/>
    </source>
</evidence>
<dbReference type="RefSeq" id="WP_128212928.1">
    <property type="nucleotide sequence ID" value="NZ_CP025746.1"/>
</dbReference>
<gene>
    <name evidence="2" type="ORF">C1I91_10990</name>
</gene>
<keyword evidence="1" id="KW-1133">Transmembrane helix</keyword>
<proteinExistence type="predicted"/>
<sequence length="136" mass="16219">MEITETFINNIKEKDQLSKEEIKKIFLLEKRAIELMNTKEKLSEEDTLIVEFLKSEEYYSLKRGFYESEIFKAKKHIKYFWYIAACLVVLDLFMVFYSLNFIALGALLLFGLIIVFTILKIFLLLLEYSYRNLGEN</sequence>
<evidence type="ECO:0000256" key="1">
    <source>
        <dbReference type="SAM" id="Phobius"/>
    </source>
</evidence>
<organism evidence="2 3">
    <name type="scientific">Clostridium manihotivorum</name>
    <dbReference type="NCBI Taxonomy" id="2320868"/>
    <lineage>
        <taxon>Bacteria</taxon>
        <taxon>Bacillati</taxon>
        <taxon>Bacillota</taxon>
        <taxon>Clostridia</taxon>
        <taxon>Eubacteriales</taxon>
        <taxon>Clostridiaceae</taxon>
        <taxon>Clostridium</taxon>
    </lineage>
</organism>
<dbReference type="AlphaFoldDB" id="A0A3R5UF96"/>
<feature type="transmembrane region" description="Helical" evidence="1">
    <location>
        <begin position="79"/>
        <end position="97"/>
    </location>
</feature>
<dbReference type="EMBL" id="CP025746">
    <property type="protein sequence ID" value="QAA32136.1"/>
    <property type="molecule type" value="Genomic_DNA"/>
</dbReference>
<keyword evidence="1" id="KW-0472">Membrane</keyword>
<dbReference type="Proteomes" id="UP000286268">
    <property type="component" value="Chromosome"/>
</dbReference>